<evidence type="ECO:0000256" key="1">
    <source>
        <dbReference type="SAM" id="Phobius"/>
    </source>
</evidence>
<keyword evidence="1" id="KW-1133">Transmembrane helix</keyword>
<feature type="transmembrane region" description="Helical" evidence="1">
    <location>
        <begin position="125"/>
        <end position="146"/>
    </location>
</feature>
<organism evidence="2 3">
    <name type="scientific">Rhodobacter viridis</name>
    <dbReference type="NCBI Taxonomy" id="1054202"/>
    <lineage>
        <taxon>Bacteria</taxon>
        <taxon>Pseudomonadati</taxon>
        <taxon>Pseudomonadota</taxon>
        <taxon>Alphaproteobacteria</taxon>
        <taxon>Rhodobacterales</taxon>
        <taxon>Rhodobacter group</taxon>
        <taxon>Rhodobacter</taxon>
    </lineage>
</organism>
<accession>A0A318U3A0</accession>
<sequence>MQVNANFNARLDRIAQNKAAATGRIRLHVGDQEVFVRSLESLKPRETIAVGLLRNLAHLISFVLAFGLGMLAYALSTAARMQLTDPTAKDPILAGFESNELLGGLLALAISLGLAQVFRLSSRTLGAAQTAGVFAAIVSLHNLAFWTPELASMVFTPNWVETKHASAVPNSLIYRSLVVPLHA</sequence>
<feature type="transmembrane region" description="Helical" evidence="1">
    <location>
        <begin position="59"/>
        <end position="81"/>
    </location>
</feature>
<reference evidence="2 3" key="1">
    <citation type="submission" date="2018-06" db="EMBL/GenBank/DDBJ databases">
        <title>Genomic Encyclopedia of Type Strains, Phase III (KMG-III): the genomes of soil and plant-associated and newly described type strains.</title>
        <authorList>
            <person name="Whitman W."/>
        </authorList>
    </citation>
    <scope>NUCLEOTIDE SEQUENCE [LARGE SCALE GENOMIC DNA]</scope>
    <source>
        <strain evidence="2 3">JA737</strain>
    </source>
</reference>
<keyword evidence="3" id="KW-1185">Reference proteome</keyword>
<protein>
    <submittedName>
        <fullName evidence="2">Uncharacterized protein</fullName>
    </submittedName>
</protein>
<keyword evidence="1" id="KW-0472">Membrane</keyword>
<evidence type="ECO:0000313" key="2">
    <source>
        <dbReference type="EMBL" id="PYF12970.1"/>
    </source>
</evidence>
<dbReference type="AlphaFoldDB" id="A0A318U3A0"/>
<evidence type="ECO:0000313" key="3">
    <source>
        <dbReference type="Proteomes" id="UP000247727"/>
    </source>
</evidence>
<feature type="transmembrane region" description="Helical" evidence="1">
    <location>
        <begin position="101"/>
        <end position="118"/>
    </location>
</feature>
<comment type="caution">
    <text evidence="2">The sequence shown here is derived from an EMBL/GenBank/DDBJ whole genome shotgun (WGS) entry which is preliminary data.</text>
</comment>
<dbReference type="RefSeq" id="WP_110803991.1">
    <property type="nucleotide sequence ID" value="NZ_QJTK01000001.1"/>
</dbReference>
<gene>
    <name evidence="2" type="ORF">C8J30_101354</name>
</gene>
<name>A0A318U3A0_9RHOB</name>
<dbReference type="OrthoDB" id="7871289at2"/>
<keyword evidence="1" id="KW-0812">Transmembrane</keyword>
<dbReference type="Proteomes" id="UP000247727">
    <property type="component" value="Unassembled WGS sequence"/>
</dbReference>
<proteinExistence type="predicted"/>
<dbReference type="EMBL" id="QJTK01000001">
    <property type="protein sequence ID" value="PYF12970.1"/>
    <property type="molecule type" value="Genomic_DNA"/>
</dbReference>